<dbReference type="InterPro" id="IPR001870">
    <property type="entry name" value="B30.2/SPRY"/>
</dbReference>
<reference evidence="9" key="1">
    <citation type="submission" date="2025-08" db="UniProtKB">
        <authorList>
            <consortium name="RefSeq"/>
        </authorList>
    </citation>
    <scope>IDENTIFICATION</scope>
    <source>
        <tissue evidence="9">Muscle</tissue>
    </source>
</reference>
<dbReference type="InterPro" id="IPR035785">
    <property type="entry name" value="SPRY/PRY_TRIM75"/>
</dbReference>
<dbReference type="InterPro" id="IPR003879">
    <property type="entry name" value="Butyrophylin_SPRY"/>
</dbReference>
<dbReference type="InterPro" id="IPR006574">
    <property type="entry name" value="PRY"/>
</dbReference>
<dbReference type="CDD" id="cd16607">
    <property type="entry name" value="RING-HC_TRIM60-like_C-IV"/>
    <property type="match status" value="1"/>
</dbReference>
<dbReference type="SMART" id="SM00449">
    <property type="entry name" value="SPRY"/>
    <property type="match status" value="1"/>
</dbReference>
<evidence type="ECO:0000256" key="1">
    <source>
        <dbReference type="ARBA" id="ARBA00022723"/>
    </source>
</evidence>
<dbReference type="Gene3D" id="3.30.160.60">
    <property type="entry name" value="Classic Zinc Finger"/>
    <property type="match status" value="1"/>
</dbReference>
<name>A0A6J2MBY7_9CHIR</name>
<dbReference type="InterPro" id="IPR001841">
    <property type="entry name" value="Znf_RING"/>
</dbReference>
<dbReference type="InterPro" id="IPR043136">
    <property type="entry name" value="B30.2/SPRY_sf"/>
</dbReference>
<dbReference type="InParanoid" id="A0A6J2MBY7"/>
<dbReference type="PROSITE" id="PS00518">
    <property type="entry name" value="ZF_RING_1"/>
    <property type="match status" value="1"/>
</dbReference>
<evidence type="ECO:0000259" key="6">
    <source>
        <dbReference type="PROSITE" id="PS50119"/>
    </source>
</evidence>
<dbReference type="CDD" id="cd19791">
    <property type="entry name" value="Bbox2_TRIM60-like"/>
    <property type="match status" value="1"/>
</dbReference>
<dbReference type="Pfam" id="PF00643">
    <property type="entry name" value="zf-B_box"/>
    <property type="match status" value="1"/>
</dbReference>
<dbReference type="Gene3D" id="3.30.40.10">
    <property type="entry name" value="Zinc/RING finger domain, C3HC4 (zinc finger)"/>
    <property type="match status" value="1"/>
</dbReference>
<dbReference type="SMART" id="SM00336">
    <property type="entry name" value="BBOX"/>
    <property type="match status" value="1"/>
</dbReference>
<dbReference type="GeneID" id="114503404"/>
<dbReference type="Pfam" id="PF15227">
    <property type="entry name" value="zf-C3HC4_4"/>
    <property type="match status" value="1"/>
</dbReference>
<dbReference type="PROSITE" id="PS50119">
    <property type="entry name" value="ZF_BBOX"/>
    <property type="match status" value="1"/>
</dbReference>
<sequence>MQGSMAVEAALAGLQAEVNCPICLDNLKDPVTIECGHNFCRSCIQQSWADLQDRLPCPVCRHLCQKRHLRSNTQLGRMIDTAKLLQISRSKKKRKEERHLCEKHNQALTLFCEEDLEVLCPLCTQPPDHQGHQVRPMEEAAAHHRQRLSSYIEPLKKQMADVQKLMSIQNKKTLELREKVENQRLELLSEFEHLRQFLEHDQEAVLSRLADEEKAIQRKLSANITAFSEYNSTLKHLLSKLAQSSVLPEVELLLEIKNFYKNSEEYSPSVFSVQLRKEGCSFPFQYSALQKIVQKFRVDVILDPETAHPNLIVSEDKKCVRYTKRKQNVPDFPKRFTVNTVVLGFPFFHSGRHFWEVEVEDKCKWAVGVCKDSLSTKARRSPSACQGCWSIRRQGDSYDAPGAGRPPLLSEVKLTGIGIFLDCEMGEVSFYNMTDKSHICTFTDTFNRPLRPYFFVGHDSDHLRICTRIDSE</sequence>
<feature type="domain" description="B box-type" evidence="6">
    <location>
        <begin position="96"/>
        <end position="137"/>
    </location>
</feature>
<dbReference type="Gene3D" id="2.60.120.920">
    <property type="match status" value="1"/>
</dbReference>
<dbReference type="OrthoDB" id="128536at2759"/>
<dbReference type="Pfam" id="PF13765">
    <property type="entry name" value="PRY"/>
    <property type="match status" value="1"/>
</dbReference>
<evidence type="ECO:0000313" key="9">
    <source>
        <dbReference type="RefSeq" id="XP_028376764.1"/>
    </source>
</evidence>
<evidence type="ECO:0000259" key="7">
    <source>
        <dbReference type="PROSITE" id="PS50188"/>
    </source>
</evidence>
<protein>
    <submittedName>
        <fullName evidence="9">Tripartite motif-containing protein 75</fullName>
    </submittedName>
</protein>
<keyword evidence="8" id="KW-1185">Reference proteome</keyword>
<dbReference type="GO" id="GO:0008270">
    <property type="term" value="F:zinc ion binding"/>
    <property type="evidence" value="ECO:0007669"/>
    <property type="project" value="UniProtKB-KW"/>
</dbReference>
<accession>A0A6J2MBY7</accession>
<evidence type="ECO:0000256" key="2">
    <source>
        <dbReference type="ARBA" id="ARBA00022771"/>
    </source>
</evidence>
<dbReference type="AlphaFoldDB" id="A0A6J2MBY7"/>
<dbReference type="KEGG" id="pdic:114503404"/>
<dbReference type="Proteomes" id="UP000504628">
    <property type="component" value="Chromosome 8"/>
</dbReference>
<dbReference type="PRINTS" id="PR01407">
    <property type="entry name" value="BUTYPHLNCDUF"/>
</dbReference>
<dbReference type="InterPro" id="IPR000315">
    <property type="entry name" value="Znf_B-box"/>
</dbReference>
<evidence type="ECO:0000259" key="5">
    <source>
        <dbReference type="PROSITE" id="PS50089"/>
    </source>
</evidence>
<keyword evidence="1" id="KW-0479">Metal-binding</keyword>
<dbReference type="CDD" id="cd15829">
    <property type="entry name" value="SPRY_PRY_TRIM75"/>
    <property type="match status" value="1"/>
</dbReference>
<keyword evidence="3" id="KW-0862">Zinc</keyword>
<gene>
    <name evidence="9" type="primary">LOC114503404</name>
</gene>
<dbReference type="PANTHER" id="PTHR24103">
    <property type="entry name" value="E3 UBIQUITIN-PROTEIN LIGASE TRIM"/>
    <property type="match status" value="1"/>
</dbReference>
<dbReference type="InterPro" id="IPR013320">
    <property type="entry name" value="ConA-like_dom_sf"/>
</dbReference>
<evidence type="ECO:0000313" key="8">
    <source>
        <dbReference type="Proteomes" id="UP000504628"/>
    </source>
</evidence>
<dbReference type="RefSeq" id="XP_028376764.1">
    <property type="nucleotide sequence ID" value="XM_028520963.2"/>
</dbReference>
<dbReference type="InterPro" id="IPR003877">
    <property type="entry name" value="SPRY_dom"/>
</dbReference>
<dbReference type="InterPro" id="IPR050143">
    <property type="entry name" value="TRIM/RBCC"/>
</dbReference>
<keyword evidence="2 4" id="KW-0863">Zinc-finger</keyword>
<dbReference type="SMART" id="SM00589">
    <property type="entry name" value="PRY"/>
    <property type="match status" value="1"/>
</dbReference>
<dbReference type="InterPro" id="IPR017907">
    <property type="entry name" value="Znf_RING_CS"/>
</dbReference>
<dbReference type="Pfam" id="PF00622">
    <property type="entry name" value="SPRY"/>
    <property type="match status" value="1"/>
</dbReference>
<evidence type="ECO:0000256" key="3">
    <source>
        <dbReference type="ARBA" id="ARBA00022833"/>
    </source>
</evidence>
<dbReference type="SUPFAM" id="SSF49899">
    <property type="entry name" value="Concanavalin A-like lectins/glucanases"/>
    <property type="match status" value="1"/>
</dbReference>
<dbReference type="SUPFAM" id="SSF57850">
    <property type="entry name" value="RING/U-box"/>
    <property type="match status" value="1"/>
</dbReference>
<feature type="domain" description="RING-type" evidence="5">
    <location>
        <begin position="20"/>
        <end position="61"/>
    </location>
</feature>
<organism evidence="8 9">
    <name type="scientific">Phyllostomus discolor</name>
    <name type="common">pale spear-nosed bat</name>
    <dbReference type="NCBI Taxonomy" id="89673"/>
    <lineage>
        <taxon>Eukaryota</taxon>
        <taxon>Metazoa</taxon>
        <taxon>Chordata</taxon>
        <taxon>Craniata</taxon>
        <taxon>Vertebrata</taxon>
        <taxon>Euteleostomi</taxon>
        <taxon>Mammalia</taxon>
        <taxon>Eutheria</taxon>
        <taxon>Laurasiatheria</taxon>
        <taxon>Chiroptera</taxon>
        <taxon>Yangochiroptera</taxon>
        <taxon>Phyllostomidae</taxon>
        <taxon>Phyllostominae</taxon>
        <taxon>Phyllostomus</taxon>
    </lineage>
</organism>
<dbReference type="PROSITE" id="PS50188">
    <property type="entry name" value="B302_SPRY"/>
    <property type="match status" value="1"/>
</dbReference>
<dbReference type="SMART" id="SM00184">
    <property type="entry name" value="RING"/>
    <property type="match status" value="1"/>
</dbReference>
<proteinExistence type="predicted"/>
<dbReference type="InterPro" id="IPR013083">
    <property type="entry name" value="Znf_RING/FYVE/PHD"/>
</dbReference>
<feature type="domain" description="B30.2/SPRY" evidence="7">
    <location>
        <begin position="280"/>
        <end position="472"/>
    </location>
</feature>
<evidence type="ECO:0000256" key="4">
    <source>
        <dbReference type="PROSITE-ProRule" id="PRU00024"/>
    </source>
</evidence>
<dbReference type="SUPFAM" id="SSF57845">
    <property type="entry name" value="B-box zinc-binding domain"/>
    <property type="match status" value="1"/>
</dbReference>
<dbReference type="PROSITE" id="PS50089">
    <property type="entry name" value="ZF_RING_2"/>
    <property type="match status" value="1"/>
</dbReference>
<dbReference type="FunFam" id="2.60.120.920:FF:000004">
    <property type="entry name" value="Butyrophilin subfamily 1 member A1"/>
    <property type="match status" value="1"/>
</dbReference>